<dbReference type="GO" id="GO:0031443">
    <property type="term" value="P:fast-twitch skeletal muscle fiber contraction"/>
    <property type="evidence" value="ECO:0007669"/>
    <property type="project" value="TreeGrafter"/>
</dbReference>
<dbReference type="PANTHER" id="PTHR47136:SF1">
    <property type="entry name" value="SYNEMIN"/>
    <property type="match status" value="1"/>
</dbReference>
<dbReference type="Pfam" id="PF00038">
    <property type="entry name" value="Filament"/>
    <property type="match status" value="1"/>
</dbReference>
<feature type="compositionally biased region" description="Basic and acidic residues" evidence="5">
    <location>
        <begin position="460"/>
        <end position="475"/>
    </location>
</feature>
<feature type="compositionally biased region" description="Polar residues" evidence="5">
    <location>
        <begin position="375"/>
        <end position="390"/>
    </location>
</feature>
<evidence type="ECO:0000256" key="3">
    <source>
        <dbReference type="RuleBase" id="RU000685"/>
    </source>
</evidence>
<dbReference type="Gene3D" id="1.20.5.170">
    <property type="match status" value="1"/>
</dbReference>
<feature type="compositionally biased region" description="Polar residues" evidence="5">
    <location>
        <begin position="449"/>
        <end position="459"/>
    </location>
</feature>
<feature type="region of interest" description="Disordered" evidence="5">
    <location>
        <begin position="375"/>
        <end position="405"/>
    </location>
</feature>
<dbReference type="GO" id="GO:0043034">
    <property type="term" value="C:costamere"/>
    <property type="evidence" value="ECO:0007669"/>
    <property type="project" value="TreeGrafter"/>
</dbReference>
<keyword evidence="2 4" id="KW-0175">Coiled coil</keyword>
<dbReference type="InterPro" id="IPR039008">
    <property type="entry name" value="IF_rod_dom"/>
</dbReference>
<dbReference type="GO" id="GO:0005200">
    <property type="term" value="F:structural constituent of cytoskeleton"/>
    <property type="evidence" value="ECO:0007669"/>
    <property type="project" value="InterPro"/>
</dbReference>
<dbReference type="GO" id="GO:0019215">
    <property type="term" value="F:intermediate filament binding"/>
    <property type="evidence" value="ECO:0007669"/>
    <property type="project" value="TreeGrafter"/>
</dbReference>
<evidence type="ECO:0000313" key="7">
    <source>
        <dbReference type="EMBL" id="RLW03734.1"/>
    </source>
</evidence>
<dbReference type="GO" id="GO:0042383">
    <property type="term" value="C:sarcolemma"/>
    <property type="evidence" value="ECO:0007669"/>
    <property type="project" value="TreeGrafter"/>
</dbReference>
<sequence>MWRRWEAGWDEKRELQELNSRLRVFVARVRELEEENRFLARELAELREQELIGLQVPEQELAWLRMQLEELSRAKLEAELERDGLRRELEELRALGAEVLGMRRRLEPELAGQRALLERLRGECVALEELLLELQAEHGHMAERQRREAVEMRELRLNLAALPPPLAGLSLEELEETYEMLLSQSCRETLLRYQEQIQVLQEQEAQRNRENLELLREESRQCRQHLEDLHRQGQELCALRERLEQEMLALQDRHGAELEEYQRIIDALEEEKQFLTMSITDYLRDYQELLQVKAGLILEIETYRALLEGESKQWIIWREEHAGKLPQDIINTSYNYTDIYSTYQERNRNKASPAARITDTRHRMPVTNMSSSAHYSAHSTQAGSHTTTGGRTFGRDLLGSTYRPSTTVTKDERIVTDHKELRTFTPDYSSWRSTEMQQKRIPERKKTEITTSSTVSFSKESAHAERSDKDHKLDAERTKPGFTRFPAYELISNAKPSKYEETIIETRTTLKDRREGSKPADEKTSLLKDKDMLQKQTKDEKKKTDEKSFIEETVDFGRKTEQKKYIREEVSQKVTGSDSSSARTLKSESTKKDATVTSESRSKDVIEIPISIERPVPDKEPQRNKEIRVQGVKTFTGRETDDHVTQSAETHQVRISETESSLEGQEQIRDGSHKMGTLPTENIAENIVADILKSFTQSSSSQMSTDTKVTYFDKKEQEDEGKLKTEFTVQSQVQEDIAISDEGDLGHLSNQDVRKVIREGIEGTPSKEEIEDIVHHGLKGSESGKNVSVNVEIVEEPLDYTTDERTDFSTPFQVEEVEDSFPERERRYGEEEQNITFTYEDVKKKKPRHESFTHVEEVTEEDDSPIEQKYFVSVPDDHPIINEKDDDSVYGQIHIEEESTIKYSWQDEFLQGTQSKREEGVSSPEETYKVVGEEASAHILKEHPEGERSHVESIVIEKEIKIPHEFQTSIKGLLSKETKDPKHQLKEALEQLEGSLPESVKEELSALTKDNRVDASNLAFDIKKVDQKEEGGSVTIVAEVNLSQTLNADEFGVDQFGEVIRSEEEKATIHSLNKESSDRSNIEVSSHSDKYTPFADQEIYSSSTTRRSGGTGYHTTERVVYDGSVSETADYGEASHSSQSADETRSQRHVRVGPAEVQRFEQVLYEGPGSETLELSATEDLVQREGLSEFSQSVKHFKLGPKEIQTTEQVIFTGPVTTVVEEMDSGNLSQKISTDFSRATRRVTVGSRQVTEEVSFEGSGSDSLALNSSDGLFQAEGAVDVSRSMRHFRLGPKEVHTEHVIFEGPISGKVEVSSMRDFSQAESSVRQVQMGPQGFMTAEEVIYQGPVSEHTEITELEDQTLSGGSKAFRHVKISPAGTHAEEIIFSGPIAGVVEDLSQIAESSESSSSVKHIKVGSRETAYTFQMDVSNLGGISAVKSGEQQGATLVSSKQEPSAGQPQVIVESNQLAENESTRSSYVLSSFSQDQEEKVVEQSFFDQTVQLQRTVDQRSDTSEGKKVAFVYLDHEEEDDEDNDNDGQWF</sequence>
<dbReference type="STRING" id="44316.ENSEGOP00005005414"/>
<dbReference type="SMART" id="SM01391">
    <property type="entry name" value="Filament"/>
    <property type="match status" value="1"/>
</dbReference>
<dbReference type="PROSITE" id="PS51842">
    <property type="entry name" value="IF_ROD_2"/>
    <property type="match status" value="1"/>
</dbReference>
<accession>A0A3L8SMH2</accession>
<keyword evidence="8" id="KW-1185">Reference proteome</keyword>
<organism evidence="7 8">
    <name type="scientific">Chloebia gouldiae</name>
    <name type="common">Gouldian finch</name>
    <name type="synonym">Erythrura gouldiae</name>
    <dbReference type="NCBI Taxonomy" id="44316"/>
    <lineage>
        <taxon>Eukaryota</taxon>
        <taxon>Metazoa</taxon>
        <taxon>Chordata</taxon>
        <taxon>Craniata</taxon>
        <taxon>Vertebrata</taxon>
        <taxon>Euteleostomi</taxon>
        <taxon>Archelosauria</taxon>
        <taxon>Archosauria</taxon>
        <taxon>Dinosauria</taxon>
        <taxon>Saurischia</taxon>
        <taxon>Theropoda</taxon>
        <taxon>Coelurosauria</taxon>
        <taxon>Aves</taxon>
        <taxon>Neognathae</taxon>
        <taxon>Neoaves</taxon>
        <taxon>Telluraves</taxon>
        <taxon>Australaves</taxon>
        <taxon>Passeriformes</taxon>
        <taxon>Passeroidea</taxon>
        <taxon>Passeridae</taxon>
        <taxon>Chloebia</taxon>
    </lineage>
</organism>
<feature type="compositionally biased region" description="Polar residues" evidence="5">
    <location>
        <begin position="572"/>
        <end position="584"/>
    </location>
</feature>
<feature type="region of interest" description="Disordered" evidence="5">
    <location>
        <begin position="658"/>
        <end position="677"/>
    </location>
</feature>
<evidence type="ECO:0000256" key="1">
    <source>
        <dbReference type="ARBA" id="ARBA00022754"/>
    </source>
</evidence>
<feature type="coiled-coil region" evidence="4">
    <location>
        <begin position="183"/>
        <end position="285"/>
    </location>
</feature>
<feature type="domain" description="IF rod" evidence="6">
    <location>
        <begin position="11"/>
        <end position="314"/>
    </location>
</feature>
<dbReference type="PANTHER" id="PTHR47136">
    <property type="entry name" value="SYNEMIN"/>
    <property type="match status" value="1"/>
</dbReference>
<dbReference type="SUPFAM" id="SSF64593">
    <property type="entry name" value="Intermediate filament protein, coiled coil region"/>
    <property type="match status" value="2"/>
</dbReference>
<name>A0A3L8SMH2_CHLGU</name>
<dbReference type="GO" id="GO:0060053">
    <property type="term" value="C:neurofilament cytoskeleton"/>
    <property type="evidence" value="ECO:0007669"/>
    <property type="project" value="TreeGrafter"/>
</dbReference>
<dbReference type="OrthoDB" id="9949055at2759"/>
<reference evidence="7 8" key="1">
    <citation type="journal article" date="2018" name="Proc. R. Soc. B">
        <title>A non-coding region near Follistatin controls head colour polymorphism in the Gouldian finch.</title>
        <authorList>
            <person name="Toomey M.B."/>
            <person name="Marques C.I."/>
            <person name="Andrade P."/>
            <person name="Araujo P.M."/>
            <person name="Sabatino S."/>
            <person name="Gazda M.A."/>
            <person name="Afonso S."/>
            <person name="Lopes R.J."/>
            <person name="Corbo J.C."/>
            <person name="Carneiro M."/>
        </authorList>
    </citation>
    <scope>NUCLEOTIDE SEQUENCE [LARGE SCALE GENOMIC DNA]</scope>
    <source>
        <strain evidence="7">Red01</strain>
        <tissue evidence="7">Muscle</tissue>
    </source>
</reference>
<dbReference type="GO" id="GO:0045104">
    <property type="term" value="P:intermediate filament cytoskeleton organization"/>
    <property type="evidence" value="ECO:0007669"/>
    <property type="project" value="InterPro"/>
</dbReference>
<dbReference type="OMA" id="KMLYASE"/>
<proteinExistence type="inferred from homology"/>
<dbReference type="InterPro" id="IPR018039">
    <property type="entry name" value="IF_conserved"/>
</dbReference>
<dbReference type="InterPro" id="IPR030634">
    <property type="entry name" value="SYNM"/>
</dbReference>
<dbReference type="PROSITE" id="PS00226">
    <property type="entry name" value="IF_ROD_1"/>
    <property type="match status" value="1"/>
</dbReference>
<evidence type="ECO:0000259" key="6">
    <source>
        <dbReference type="PROSITE" id="PS51842"/>
    </source>
</evidence>
<protein>
    <recommendedName>
        <fullName evidence="6">IF rod domain-containing protein</fullName>
    </recommendedName>
</protein>
<evidence type="ECO:0000256" key="4">
    <source>
        <dbReference type="SAM" id="Coils"/>
    </source>
</evidence>
<keyword evidence="1 3" id="KW-0403">Intermediate filament</keyword>
<feature type="compositionally biased region" description="Basic and acidic residues" evidence="5">
    <location>
        <begin position="437"/>
        <end position="448"/>
    </location>
</feature>
<dbReference type="GO" id="GO:0017166">
    <property type="term" value="F:vinculin binding"/>
    <property type="evidence" value="ECO:0007669"/>
    <property type="project" value="TreeGrafter"/>
</dbReference>
<dbReference type="GO" id="GO:0008307">
    <property type="term" value="F:structural constituent of muscle"/>
    <property type="evidence" value="ECO:0007669"/>
    <property type="project" value="InterPro"/>
</dbReference>
<feature type="region of interest" description="Disordered" evidence="5">
    <location>
        <begin position="510"/>
        <end position="547"/>
    </location>
</feature>
<comment type="similarity">
    <text evidence="3">Belongs to the intermediate filament family.</text>
</comment>
<evidence type="ECO:0000313" key="8">
    <source>
        <dbReference type="Proteomes" id="UP000276834"/>
    </source>
</evidence>
<feature type="region of interest" description="Disordered" evidence="5">
    <location>
        <begin position="429"/>
        <end position="475"/>
    </location>
</feature>
<feature type="region of interest" description="Disordered" evidence="5">
    <location>
        <begin position="570"/>
        <end position="602"/>
    </location>
</feature>
<evidence type="ECO:0000256" key="5">
    <source>
        <dbReference type="SAM" id="MobiDB-lite"/>
    </source>
</evidence>
<gene>
    <name evidence="7" type="ORF">DV515_00006458</name>
</gene>
<evidence type="ECO:0000256" key="2">
    <source>
        <dbReference type="ARBA" id="ARBA00023054"/>
    </source>
</evidence>
<feature type="compositionally biased region" description="Basic and acidic residues" evidence="5">
    <location>
        <begin position="585"/>
        <end position="602"/>
    </location>
</feature>
<dbReference type="Proteomes" id="UP000276834">
    <property type="component" value="Unassembled WGS sequence"/>
</dbReference>
<dbReference type="GO" id="GO:0005882">
    <property type="term" value="C:intermediate filament"/>
    <property type="evidence" value="ECO:0007669"/>
    <property type="project" value="UniProtKB-KW"/>
</dbReference>
<feature type="region of interest" description="Disordered" evidence="5">
    <location>
        <begin position="1067"/>
        <end position="1151"/>
    </location>
</feature>
<feature type="compositionally biased region" description="Basic and acidic residues" evidence="5">
    <location>
        <begin position="1067"/>
        <end position="1090"/>
    </location>
</feature>
<feature type="coiled-coil region" evidence="4">
    <location>
        <begin position="15"/>
        <end position="137"/>
    </location>
</feature>
<comment type="caution">
    <text evidence="7">The sequence shown here is derived from an EMBL/GenBank/DDBJ whole genome shotgun (WGS) entry which is preliminary data.</text>
</comment>
<dbReference type="EMBL" id="QUSF01000015">
    <property type="protein sequence ID" value="RLW03734.1"/>
    <property type="molecule type" value="Genomic_DNA"/>
</dbReference>